<proteinExistence type="predicted"/>
<evidence type="ECO:0000313" key="1">
    <source>
        <dbReference type="EMBL" id="RIJ50689.1"/>
    </source>
</evidence>
<organism evidence="1 2">
    <name type="scientific">Maribellus luteus</name>
    <dbReference type="NCBI Taxonomy" id="2305463"/>
    <lineage>
        <taxon>Bacteria</taxon>
        <taxon>Pseudomonadati</taxon>
        <taxon>Bacteroidota</taxon>
        <taxon>Bacteroidia</taxon>
        <taxon>Marinilabiliales</taxon>
        <taxon>Prolixibacteraceae</taxon>
        <taxon>Maribellus</taxon>
    </lineage>
</organism>
<evidence type="ECO:0000313" key="2">
    <source>
        <dbReference type="Proteomes" id="UP000265926"/>
    </source>
</evidence>
<dbReference type="AlphaFoldDB" id="A0A399T698"/>
<keyword evidence="2" id="KW-1185">Reference proteome</keyword>
<name>A0A399T698_9BACT</name>
<protein>
    <submittedName>
        <fullName evidence="1">Uncharacterized protein</fullName>
    </submittedName>
</protein>
<accession>A0A399T698</accession>
<sequence length="76" mass="8957">MVGAGSPPNFAFWDGNGLHPDKTHSLFWVLRAYTWRTLREICFWAPLRLCVEKHSEKKDARKFLFMVTFENIQNIS</sequence>
<comment type="caution">
    <text evidence="1">The sequence shown here is derived from an EMBL/GenBank/DDBJ whole genome shotgun (WGS) entry which is preliminary data.</text>
</comment>
<dbReference type="EMBL" id="QWGR01000001">
    <property type="protein sequence ID" value="RIJ50689.1"/>
    <property type="molecule type" value="Genomic_DNA"/>
</dbReference>
<dbReference type="Proteomes" id="UP000265926">
    <property type="component" value="Unassembled WGS sequence"/>
</dbReference>
<gene>
    <name evidence="1" type="ORF">D1614_01815</name>
</gene>
<reference evidence="1 2" key="1">
    <citation type="submission" date="2018-08" db="EMBL/GenBank/DDBJ databases">
        <title>Pallidiluteibacterium maritimus gen. nov., sp. nov., isolated from coastal sediment.</title>
        <authorList>
            <person name="Zhou L.Y."/>
        </authorList>
    </citation>
    <scope>NUCLEOTIDE SEQUENCE [LARGE SCALE GENOMIC DNA]</scope>
    <source>
        <strain evidence="1 2">XSD2</strain>
    </source>
</reference>